<proteinExistence type="predicted"/>
<gene>
    <name evidence="2" type="ORF">QE109_02010</name>
</gene>
<dbReference type="EMBL" id="JARYZI010000001">
    <property type="protein sequence ID" value="MDH8676900.1"/>
    <property type="molecule type" value="Genomic_DNA"/>
</dbReference>
<keyword evidence="3" id="KW-1185">Reference proteome</keyword>
<keyword evidence="1" id="KW-0812">Transmembrane</keyword>
<keyword evidence="1" id="KW-1133">Transmembrane helix</keyword>
<name>A0ABT6N904_9FIRM</name>
<dbReference type="RefSeq" id="WP_281092701.1">
    <property type="nucleotide sequence ID" value="NZ_JARYZI010000001.1"/>
</dbReference>
<dbReference type="Pfam" id="PF17428">
    <property type="entry name" value="DUF5412"/>
    <property type="match status" value="1"/>
</dbReference>
<organism evidence="2 3">
    <name type="scientific">Fusibacter bizertensis</name>
    <dbReference type="NCBI Taxonomy" id="1488331"/>
    <lineage>
        <taxon>Bacteria</taxon>
        <taxon>Bacillati</taxon>
        <taxon>Bacillota</taxon>
        <taxon>Clostridia</taxon>
        <taxon>Eubacteriales</taxon>
        <taxon>Eubacteriales Family XII. Incertae Sedis</taxon>
        <taxon>Fusibacter</taxon>
    </lineage>
</organism>
<feature type="transmembrane region" description="Helical" evidence="1">
    <location>
        <begin position="7"/>
        <end position="27"/>
    </location>
</feature>
<protein>
    <submittedName>
        <fullName evidence="2">DUF5412 family protein</fullName>
    </submittedName>
</protein>
<keyword evidence="1" id="KW-0472">Membrane</keyword>
<evidence type="ECO:0000256" key="1">
    <source>
        <dbReference type="SAM" id="Phobius"/>
    </source>
</evidence>
<comment type="caution">
    <text evidence="2">The sequence shown here is derived from an EMBL/GenBank/DDBJ whole genome shotgun (WGS) entry which is preliminary data.</text>
</comment>
<dbReference type="InterPro" id="IPR035406">
    <property type="entry name" value="DUF5412"/>
</dbReference>
<accession>A0ABT6N904</accession>
<evidence type="ECO:0000313" key="3">
    <source>
        <dbReference type="Proteomes" id="UP001158045"/>
    </source>
</evidence>
<dbReference type="Proteomes" id="UP001158045">
    <property type="component" value="Unassembled WGS sequence"/>
</dbReference>
<evidence type="ECO:0000313" key="2">
    <source>
        <dbReference type="EMBL" id="MDH8676900.1"/>
    </source>
</evidence>
<reference evidence="2 3" key="1">
    <citation type="submission" date="2023-04" db="EMBL/GenBank/DDBJ databases">
        <title>Fusibacter bizertensis strain WBS, isolated from littoral bottom sediments of the Arctic seas - biochemical and genomic analysis.</title>
        <authorList>
            <person name="Brioukhanov A.L."/>
        </authorList>
    </citation>
    <scope>NUCLEOTIDE SEQUENCE [LARGE SCALE GENOMIC DNA]</scope>
    <source>
        <strain evidence="2 3">WBS</strain>
    </source>
</reference>
<sequence length="125" mass="14830">MRKIIRYVFLIIIAIVILIGLLIYRFFFSMNSLPKGELIDSIDSPNGNSTVNVYLVRGNATVSESIRCEIIFNDRLINKSRNIYWKYRQSEVNITWLNDQIIKINEIYLDINKDTYDFRQDKNDE</sequence>